<keyword evidence="2" id="KW-1185">Reference proteome</keyword>
<dbReference type="EMBL" id="JAPFQN010000009">
    <property type="protein sequence ID" value="MCX2745330.1"/>
    <property type="molecule type" value="Genomic_DNA"/>
</dbReference>
<evidence type="ECO:0000313" key="2">
    <source>
        <dbReference type="Proteomes" id="UP001209885"/>
    </source>
</evidence>
<proteinExistence type="predicted"/>
<dbReference type="RefSeq" id="WP_266057887.1">
    <property type="nucleotide sequence ID" value="NZ_JAPFQN010000009.1"/>
</dbReference>
<reference evidence="1 2" key="1">
    <citation type="submission" date="2022-11" db="EMBL/GenBank/DDBJ databases">
        <title>The characterization of three novel Bacteroidetes species and genomic analysis of their roles in tidal elemental geochemical cycles.</title>
        <authorList>
            <person name="Ma K."/>
        </authorList>
    </citation>
    <scope>NUCLEOTIDE SEQUENCE [LARGE SCALE GENOMIC DNA]</scope>
    <source>
        <strain evidence="1 2">M17</strain>
    </source>
</reference>
<evidence type="ECO:0008006" key="3">
    <source>
        <dbReference type="Google" id="ProtNLM"/>
    </source>
</evidence>
<name>A0ABT3RVZ3_9BACT</name>
<protein>
    <recommendedName>
        <fullName evidence="3">Lipoprotein</fullName>
    </recommendedName>
</protein>
<organism evidence="1 2">
    <name type="scientific">Mangrovivirga halotolerans</name>
    <dbReference type="NCBI Taxonomy" id="2993936"/>
    <lineage>
        <taxon>Bacteria</taxon>
        <taxon>Pseudomonadati</taxon>
        <taxon>Bacteroidota</taxon>
        <taxon>Cytophagia</taxon>
        <taxon>Cytophagales</taxon>
        <taxon>Mangrovivirgaceae</taxon>
        <taxon>Mangrovivirga</taxon>
    </lineage>
</organism>
<sequence>MTKIRVIIFALASIILTNCNTDKHDFPVDKRYWDVNDYDEIVLKLNYGYEEDEKLPTFDDPETRIIVEKLTDQQNFNIVLDDTELGLNYKNEVADKFFSEWKDMMKIYDDLDRKDQFLYDKEMLEVWHFGLELQLKYFDLGNIQIKENADDPNSSRIKNQINSNISTLIQNYLIYLDLINREDALTKEGRAKLAEGIDKYFPALIELYPNAKYSGMKNKAELMLKKSESDKIKSSLERLIQLINSNTEKETE</sequence>
<dbReference type="Proteomes" id="UP001209885">
    <property type="component" value="Unassembled WGS sequence"/>
</dbReference>
<accession>A0ABT3RVZ3</accession>
<evidence type="ECO:0000313" key="1">
    <source>
        <dbReference type="EMBL" id="MCX2745330.1"/>
    </source>
</evidence>
<gene>
    <name evidence="1" type="ORF">OO013_15740</name>
</gene>
<comment type="caution">
    <text evidence="1">The sequence shown here is derived from an EMBL/GenBank/DDBJ whole genome shotgun (WGS) entry which is preliminary data.</text>
</comment>